<sequence length="290" mass="30440">MRRRRLVIGSALLLPGLAQAAAPAIAARLAELEALSGGELGVCALDSGSGQLIGHKAEQRFAMCSTFKALLAGQVLARVEAGALSLAQQLPVKRADLLPHAPAVEAKLKDGRMTVAELCAGSVELSDNAAANLLLSLCGGPKALTAWLRDIGDPLTRLDRSEPELNSNIPGDPRDSTTPAAMAETLRRLLLGEQALRRAESRAQLLGWMERSPTGRARLRAGLPAGWRAGDKTGTGTRGAVNDVAIVFPPGRAPWLIAVYMSGSAQPVGELSRLHELVMRALLPALQAPS</sequence>
<evidence type="ECO:0000256" key="3">
    <source>
        <dbReference type="ARBA" id="ARBA00012865"/>
    </source>
</evidence>
<proteinExistence type="inferred from homology"/>
<feature type="domain" description="Beta-lactamase class A catalytic" evidence="9">
    <location>
        <begin position="41"/>
        <end position="261"/>
    </location>
</feature>
<dbReference type="Gene3D" id="3.40.710.10">
    <property type="entry name" value="DD-peptidase/beta-lactamase superfamily"/>
    <property type="match status" value="1"/>
</dbReference>
<evidence type="ECO:0000313" key="11">
    <source>
        <dbReference type="Proteomes" id="UP001228044"/>
    </source>
</evidence>
<evidence type="ECO:0000313" key="10">
    <source>
        <dbReference type="EMBL" id="MDN3921918.1"/>
    </source>
</evidence>
<dbReference type="GO" id="GO:0008800">
    <property type="term" value="F:beta-lactamase activity"/>
    <property type="evidence" value="ECO:0007669"/>
    <property type="project" value="UniProtKB-EC"/>
</dbReference>
<dbReference type="Pfam" id="PF13354">
    <property type="entry name" value="Beta-lactamase2"/>
    <property type="match status" value="1"/>
</dbReference>
<dbReference type="InterPro" id="IPR000871">
    <property type="entry name" value="Beta-lactam_class-A"/>
</dbReference>
<reference evidence="10 11" key="1">
    <citation type="submission" date="2023-06" db="EMBL/GenBank/DDBJ databases">
        <title>Pelomonas sp. PFR6 16S ribosomal RNA gene Genome sequencing and assembly.</title>
        <authorList>
            <person name="Woo H."/>
        </authorList>
    </citation>
    <scope>NUCLEOTIDE SEQUENCE [LARGE SCALE GENOMIC DNA]</scope>
    <source>
        <strain evidence="10 11">PFR6</strain>
    </source>
</reference>
<dbReference type="NCBIfam" id="NF033103">
    <property type="entry name" value="bla_class_A"/>
    <property type="match status" value="1"/>
</dbReference>
<comment type="caution">
    <text evidence="10">The sequence shown here is derived from an EMBL/GenBank/DDBJ whole genome shotgun (WGS) entry which is preliminary data.</text>
</comment>
<comment type="similarity">
    <text evidence="2 6">Belongs to the class-A beta-lactamase family.</text>
</comment>
<evidence type="ECO:0000256" key="2">
    <source>
        <dbReference type="ARBA" id="ARBA00009009"/>
    </source>
</evidence>
<dbReference type="EC" id="3.5.2.6" evidence="3 6"/>
<evidence type="ECO:0000256" key="8">
    <source>
        <dbReference type="SAM" id="SignalP"/>
    </source>
</evidence>
<feature type="signal peptide" evidence="8">
    <location>
        <begin position="1"/>
        <end position="20"/>
    </location>
</feature>
<keyword evidence="4 6" id="KW-0378">Hydrolase</keyword>
<feature type="chain" id="PRO_5047296026" description="Beta-lactamase" evidence="8">
    <location>
        <begin position="21"/>
        <end position="290"/>
    </location>
</feature>
<dbReference type="InterPro" id="IPR012338">
    <property type="entry name" value="Beta-lactam/transpept-like"/>
</dbReference>
<gene>
    <name evidence="10" type="primary">bla</name>
    <name evidence="10" type="ORF">QWJ38_16635</name>
</gene>
<dbReference type="EMBL" id="JAUHHC010000004">
    <property type="protein sequence ID" value="MDN3921918.1"/>
    <property type="molecule type" value="Genomic_DNA"/>
</dbReference>
<dbReference type="PRINTS" id="PR00118">
    <property type="entry name" value="BLACTAMASEA"/>
</dbReference>
<evidence type="ECO:0000256" key="5">
    <source>
        <dbReference type="ARBA" id="ARBA00023251"/>
    </source>
</evidence>
<evidence type="ECO:0000259" key="9">
    <source>
        <dbReference type="Pfam" id="PF13354"/>
    </source>
</evidence>
<keyword evidence="8" id="KW-0732">Signal</keyword>
<comment type="catalytic activity">
    <reaction evidence="1 6">
        <text>a beta-lactam + H2O = a substituted beta-amino acid</text>
        <dbReference type="Rhea" id="RHEA:20401"/>
        <dbReference type="ChEBI" id="CHEBI:15377"/>
        <dbReference type="ChEBI" id="CHEBI:35627"/>
        <dbReference type="ChEBI" id="CHEBI:140347"/>
        <dbReference type="EC" id="3.5.2.6"/>
    </reaction>
</comment>
<accession>A0ABT8DV93</accession>
<dbReference type="SUPFAM" id="SSF56601">
    <property type="entry name" value="beta-lactamase/transpeptidase-like"/>
    <property type="match status" value="1"/>
</dbReference>
<name>A0ABT8DV93_9BURK</name>
<dbReference type="RefSeq" id="WP_290360221.1">
    <property type="nucleotide sequence ID" value="NZ_JAUHHC010000004.1"/>
</dbReference>
<evidence type="ECO:0000256" key="4">
    <source>
        <dbReference type="ARBA" id="ARBA00022801"/>
    </source>
</evidence>
<keyword evidence="5 6" id="KW-0046">Antibiotic resistance</keyword>
<dbReference type="Proteomes" id="UP001228044">
    <property type="component" value="Unassembled WGS sequence"/>
</dbReference>
<keyword evidence="11" id="KW-1185">Reference proteome</keyword>
<dbReference type="InterPro" id="IPR045155">
    <property type="entry name" value="Beta-lactam_cat"/>
</dbReference>
<dbReference type="PANTHER" id="PTHR35333:SF3">
    <property type="entry name" value="BETA-LACTAMASE-TYPE TRANSPEPTIDASE FOLD CONTAINING PROTEIN"/>
    <property type="match status" value="1"/>
</dbReference>
<dbReference type="InterPro" id="IPR023650">
    <property type="entry name" value="Beta-lactam_class-A_AS"/>
</dbReference>
<organism evidence="10 11">
    <name type="scientific">Roseateles violae</name>
    <dbReference type="NCBI Taxonomy" id="3058042"/>
    <lineage>
        <taxon>Bacteria</taxon>
        <taxon>Pseudomonadati</taxon>
        <taxon>Pseudomonadota</taxon>
        <taxon>Betaproteobacteria</taxon>
        <taxon>Burkholderiales</taxon>
        <taxon>Sphaerotilaceae</taxon>
        <taxon>Roseateles</taxon>
    </lineage>
</organism>
<protein>
    <recommendedName>
        <fullName evidence="3 6">Beta-lactamase</fullName>
        <ecNumber evidence="3 6">3.5.2.6</ecNumber>
    </recommendedName>
</protein>
<feature type="region of interest" description="Disordered" evidence="7">
    <location>
        <begin position="159"/>
        <end position="178"/>
    </location>
</feature>
<dbReference type="PANTHER" id="PTHR35333">
    <property type="entry name" value="BETA-LACTAMASE"/>
    <property type="match status" value="1"/>
</dbReference>
<evidence type="ECO:0000256" key="6">
    <source>
        <dbReference type="RuleBase" id="RU361140"/>
    </source>
</evidence>
<evidence type="ECO:0000256" key="1">
    <source>
        <dbReference type="ARBA" id="ARBA00001526"/>
    </source>
</evidence>
<dbReference type="PROSITE" id="PS00146">
    <property type="entry name" value="BETA_LACTAMASE_A"/>
    <property type="match status" value="1"/>
</dbReference>
<evidence type="ECO:0000256" key="7">
    <source>
        <dbReference type="SAM" id="MobiDB-lite"/>
    </source>
</evidence>